<accession>A0ACC1XC21</accession>
<comment type="caution">
    <text evidence="1">The sequence shown here is derived from an EMBL/GenBank/DDBJ whole genome shotgun (WGS) entry which is preliminary data.</text>
</comment>
<organism evidence="1 2">
    <name type="scientific">Melia azedarach</name>
    <name type="common">Chinaberry tree</name>
    <dbReference type="NCBI Taxonomy" id="155640"/>
    <lineage>
        <taxon>Eukaryota</taxon>
        <taxon>Viridiplantae</taxon>
        <taxon>Streptophyta</taxon>
        <taxon>Embryophyta</taxon>
        <taxon>Tracheophyta</taxon>
        <taxon>Spermatophyta</taxon>
        <taxon>Magnoliopsida</taxon>
        <taxon>eudicotyledons</taxon>
        <taxon>Gunneridae</taxon>
        <taxon>Pentapetalae</taxon>
        <taxon>rosids</taxon>
        <taxon>malvids</taxon>
        <taxon>Sapindales</taxon>
        <taxon>Meliaceae</taxon>
        <taxon>Melia</taxon>
    </lineage>
</organism>
<keyword evidence="2" id="KW-1185">Reference proteome</keyword>
<name>A0ACC1XC21_MELAZ</name>
<dbReference type="EMBL" id="CM051403">
    <property type="protein sequence ID" value="KAJ4707835.1"/>
    <property type="molecule type" value="Genomic_DNA"/>
</dbReference>
<gene>
    <name evidence="1" type="ORF">OWV82_017889</name>
</gene>
<evidence type="ECO:0000313" key="2">
    <source>
        <dbReference type="Proteomes" id="UP001164539"/>
    </source>
</evidence>
<evidence type="ECO:0000313" key="1">
    <source>
        <dbReference type="EMBL" id="KAJ4707835.1"/>
    </source>
</evidence>
<dbReference type="Proteomes" id="UP001164539">
    <property type="component" value="Chromosome 10"/>
</dbReference>
<sequence length="493" mass="56687">MTILRRSSSSIRQFSLFQRLRTRHLFAPPPSRSSSLPLINASNCDTGQRKVYFARWFSGVVAGSSIGLLYWSSTSESDLFPKMLLSFADWPASTVIDESSGDDHRSYSSVLRKLSLPDHSSKFLFGETYRRKVFFNYEKRIRLLSPPEKVFEYFASLRTPEGELLMKPADLMRAIVPVFPPSESHLVREGYLSGERSPGELRCAPSEFFMLFDMDNDGLISFKEYIFFVTLLSIPESSFSVAFKMFDIDNNGEIYKEEFKKVMALMRAQNRQGAFHRDGLRTGLKISGSVENGGLVEYFFGEDGRACLQHDKFVQFLRELHNEMLRLEFAHYDYKLRGSISAEDFALSMVASADMSHINTLLNRVDQLKNEQHLRDMRITFEEFKNFAELRRKLQPFSLALFSYGKVNGFLTRKDFQRAAYHVSGILLTDKVIDIIFHVFDSNCDGHLSAEEFIRALQKRERDIAQPVESGMLGFLSCCWNCTNDCSIRRLLS</sequence>
<reference evidence="1 2" key="1">
    <citation type="journal article" date="2023" name="Science">
        <title>Complex scaffold remodeling in plant triterpene biosynthesis.</title>
        <authorList>
            <person name="De La Pena R."/>
            <person name="Hodgson H."/>
            <person name="Liu J.C."/>
            <person name="Stephenson M.J."/>
            <person name="Martin A.C."/>
            <person name="Owen C."/>
            <person name="Harkess A."/>
            <person name="Leebens-Mack J."/>
            <person name="Jimenez L.E."/>
            <person name="Osbourn A."/>
            <person name="Sattely E.S."/>
        </authorList>
    </citation>
    <scope>NUCLEOTIDE SEQUENCE [LARGE SCALE GENOMIC DNA]</scope>
    <source>
        <strain evidence="2">cv. JPN11</strain>
        <tissue evidence="1">Leaf</tissue>
    </source>
</reference>
<proteinExistence type="predicted"/>
<protein>
    <submittedName>
        <fullName evidence="1">Calcium uptake 1, mitochondrial</fullName>
    </submittedName>
</protein>